<dbReference type="GO" id="GO:0004190">
    <property type="term" value="F:aspartic-type endopeptidase activity"/>
    <property type="evidence" value="ECO:0007669"/>
    <property type="project" value="InterPro"/>
</dbReference>
<comment type="similarity">
    <text evidence="1">Belongs to the peptidase A1 family.</text>
</comment>
<dbReference type="InterPro" id="IPR034164">
    <property type="entry name" value="Pepsin-like_dom"/>
</dbReference>
<reference evidence="5" key="1">
    <citation type="journal article" date="2013" name="Genome Announc.">
        <title>Draft genome sequence of the grapevine dieback fungus Eutypa lata UCR-EL1.</title>
        <authorList>
            <person name="Blanco-Ulate B."/>
            <person name="Rolshausen P.E."/>
            <person name="Cantu D."/>
        </authorList>
    </citation>
    <scope>NUCLEOTIDE SEQUENCE [LARGE SCALE GENOMIC DNA]</scope>
    <source>
        <strain evidence="5">UCR-EL1</strain>
    </source>
</reference>
<evidence type="ECO:0000313" key="5">
    <source>
        <dbReference type="Proteomes" id="UP000012174"/>
    </source>
</evidence>
<evidence type="ECO:0000256" key="1">
    <source>
        <dbReference type="ARBA" id="ARBA00007447"/>
    </source>
</evidence>
<feature type="chain" id="PRO_5004084742" evidence="2">
    <location>
        <begin position="21"/>
        <end position="409"/>
    </location>
</feature>
<gene>
    <name evidence="4" type="ORF">UCREL1_5892</name>
</gene>
<evidence type="ECO:0000259" key="3">
    <source>
        <dbReference type="PROSITE" id="PS51767"/>
    </source>
</evidence>
<feature type="signal peptide" evidence="2">
    <location>
        <begin position="1"/>
        <end position="20"/>
    </location>
</feature>
<dbReference type="OMA" id="PRFGIYY"/>
<dbReference type="GO" id="GO:0000324">
    <property type="term" value="C:fungal-type vacuole"/>
    <property type="evidence" value="ECO:0007669"/>
    <property type="project" value="TreeGrafter"/>
</dbReference>
<dbReference type="MEROPS" id="A01.081"/>
<name>M7SL89_EUTLA</name>
<dbReference type="HOGENOM" id="CLU_062498_0_0_1"/>
<dbReference type="KEGG" id="ela:UCREL1_5892"/>
<dbReference type="Proteomes" id="UP000012174">
    <property type="component" value="Unassembled WGS sequence"/>
</dbReference>
<keyword evidence="2" id="KW-0732">Signal</keyword>
<dbReference type="PRINTS" id="PR00792">
    <property type="entry name" value="PEPSIN"/>
</dbReference>
<sequence>MSSVSHPLLLASLLVPAASAAVLDLPVWFRNTYADVEVQIGTPPTSHLLRFDTGSATSWVVDQTCATECNNYSGFPRSGYNASASSTSGSLGTYAEIVYLGGTTAGSGMYDENFSFAPPSSSSSPLVSWNQSFLAVNETSWAQTAADGFMGLAFSTISDGGAPTVVETLMWDGLLDAPRFAIYYGTELNDTGGAPGDGVITVGGSREETYVDASGADEGLTWVPLVLQEGEPEYQVWRTKLVSMTATKEGGNGTTTATVTAKDTTLDFENSYAVFDTGAGSMTVPESQVDAMYEAIGLWSYRDILENGVVPLCSEFNSSWSVSLSFQGDASDASVVRTLTLTGEQLARPGFAGGREDACWPPFEGGNGDGFFLLGTPILEKFYTIWDFGAVAVEDYKPQIGFGKLKAGL</sequence>
<accession>M7SL89</accession>
<evidence type="ECO:0000256" key="2">
    <source>
        <dbReference type="SAM" id="SignalP"/>
    </source>
</evidence>
<dbReference type="InterPro" id="IPR001461">
    <property type="entry name" value="Aspartic_peptidase_A1"/>
</dbReference>
<dbReference type="AlphaFoldDB" id="M7SL89"/>
<dbReference type="OrthoDB" id="771136at2759"/>
<dbReference type="SUPFAM" id="SSF50630">
    <property type="entry name" value="Acid proteases"/>
    <property type="match status" value="1"/>
</dbReference>
<dbReference type="InterPro" id="IPR033121">
    <property type="entry name" value="PEPTIDASE_A1"/>
</dbReference>
<dbReference type="PROSITE" id="PS51767">
    <property type="entry name" value="PEPTIDASE_A1"/>
    <property type="match status" value="1"/>
</dbReference>
<organism evidence="4 5">
    <name type="scientific">Eutypa lata (strain UCR-EL1)</name>
    <name type="common">Grapevine dieback disease fungus</name>
    <name type="synonym">Eutypa armeniacae</name>
    <dbReference type="NCBI Taxonomy" id="1287681"/>
    <lineage>
        <taxon>Eukaryota</taxon>
        <taxon>Fungi</taxon>
        <taxon>Dikarya</taxon>
        <taxon>Ascomycota</taxon>
        <taxon>Pezizomycotina</taxon>
        <taxon>Sordariomycetes</taxon>
        <taxon>Xylariomycetidae</taxon>
        <taxon>Xylariales</taxon>
        <taxon>Diatrypaceae</taxon>
        <taxon>Eutypa</taxon>
    </lineage>
</organism>
<proteinExistence type="inferred from homology"/>
<dbReference type="PANTHER" id="PTHR47966">
    <property type="entry name" value="BETA-SITE APP-CLEAVING ENZYME, ISOFORM A-RELATED"/>
    <property type="match status" value="1"/>
</dbReference>
<keyword evidence="5" id="KW-1185">Reference proteome</keyword>
<protein>
    <submittedName>
        <fullName evidence="4">Putative pepsinogen c protein</fullName>
    </submittedName>
</protein>
<dbReference type="GO" id="GO:0006508">
    <property type="term" value="P:proteolysis"/>
    <property type="evidence" value="ECO:0007669"/>
    <property type="project" value="InterPro"/>
</dbReference>
<dbReference type="CDD" id="cd05471">
    <property type="entry name" value="pepsin_like"/>
    <property type="match status" value="1"/>
</dbReference>
<dbReference type="eggNOG" id="KOG1339">
    <property type="taxonomic scope" value="Eukaryota"/>
</dbReference>
<evidence type="ECO:0000313" key="4">
    <source>
        <dbReference type="EMBL" id="EMR67119.1"/>
    </source>
</evidence>
<feature type="domain" description="Peptidase A1" evidence="3">
    <location>
        <begin position="34"/>
        <end position="403"/>
    </location>
</feature>
<dbReference type="InterPro" id="IPR021109">
    <property type="entry name" value="Peptidase_aspartic_dom_sf"/>
</dbReference>
<dbReference type="Pfam" id="PF00026">
    <property type="entry name" value="Asp"/>
    <property type="match status" value="1"/>
</dbReference>
<dbReference type="EMBL" id="KB706518">
    <property type="protein sequence ID" value="EMR67119.1"/>
    <property type="molecule type" value="Genomic_DNA"/>
</dbReference>
<dbReference type="Gene3D" id="2.40.70.10">
    <property type="entry name" value="Acid Proteases"/>
    <property type="match status" value="2"/>
</dbReference>
<dbReference type="PANTHER" id="PTHR47966:SF68">
    <property type="entry name" value="PEPTIDASE A1 DOMAIN-CONTAINING PROTEIN"/>
    <property type="match status" value="1"/>
</dbReference>